<reference evidence="7 8" key="1">
    <citation type="submission" date="2017-08" db="EMBL/GenBank/DDBJ databases">
        <title>Comparative genomics of bacteria isolated from necrotic lesions of AOD affected trees.</title>
        <authorList>
            <person name="Doonan J."/>
            <person name="Denman S."/>
            <person name="Mcdonald J.E."/>
        </authorList>
    </citation>
    <scope>NUCLEOTIDE SEQUENCE [LARGE SCALE GENOMIC DNA]</scope>
    <source>
        <strain evidence="7 8">CIP 105588</strain>
    </source>
</reference>
<dbReference type="GeneID" id="302711616"/>
<dbReference type="PANTHER" id="PTHR33420">
    <property type="entry name" value="FIMBRIAL SUBUNIT ELFA-RELATED"/>
    <property type="match status" value="1"/>
</dbReference>
<evidence type="ECO:0000256" key="3">
    <source>
        <dbReference type="ARBA" id="ARBA00022729"/>
    </source>
</evidence>
<evidence type="ECO:0000256" key="2">
    <source>
        <dbReference type="ARBA" id="ARBA00006671"/>
    </source>
</evidence>
<gene>
    <name evidence="7" type="ORF">CKQ54_22695</name>
</gene>
<proteinExistence type="inferred from homology"/>
<evidence type="ECO:0000256" key="1">
    <source>
        <dbReference type="ARBA" id="ARBA00004561"/>
    </source>
</evidence>
<dbReference type="InterPro" id="IPR050263">
    <property type="entry name" value="Bact_Fimbrial_Adh_Pro"/>
</dbReference>
<comment type="subcellular location">
    <subcellularLocation>
        <location evidence="1">Fimbrium</location>
    </subcellularLocation>
</comment>
<feature type="domain" description="Fimbrial-type adhesion" evidence="6">
    <location>
        <begin position="28"/>
        <end position="175"/>
    </location>
</feature>
<keyword evidence="3 5" id="KW-0732">Signal</keyword>
<keyword evidence="4" id="KW-0281">Fimbrium</keyword>
<comment type="similarity">
    <text evidence="2">Belongs to the fimbrial protein family.</text>
</comment>
<dbReference type="Pfam" id="PF00419">
    <property type="entry name" value="Fimbrial"/>
    <property type="match status" value="1"/>
</dbReference>
<name>A0ABX9PS07_9GAMM</name>
<evidence type="ECO:0000313" key="8">
    <source>
        <dbReference type="Proteomes" id="UP000284853"/>
    </source>
</evidence>
<comment type="caution">
    <text evidence="7">The sequence shown here is derived from an EMBL/GenBank/DDBJ whole genome shotgun (WGS) entry which is preliminary data.</text>
</comment>
<dbReference type="RefSeq" id="WP_120162264.1">
    <property type="nucleotide sequence ID" value="NZ_NSDJ01000002.1"/>
</dbReference>
<feature type="signal peptide" evidence="5">
    <location>
        <begin position="1"/>
        <end position="20"/>
    </location>
</feature>
<dbReference type="InterPro" id="IPR036937">
    <property type="entry name" value="Adhesion_dom_fimbrial_sf"/>
</dbReference>
<evidence type="ECO:0000259" key="6">
    <source>
        <dbReference type="Pfam" id="PF00419"/>
    </source>
</evidence>
<dbReference type="InterPro" id="IPR000259">
    <property type="entry name" value="Adhesion_dom_fimbrial"/>
</dbReference>
<dbReference type="Proteomes" id="UP000284853">
    <property type="component" value="Unassembled WGS sequence"/>
</dbReference>
<accession>A0ABX9PS07</accession>
<dbReference type="Gene3D" id="2.60.40.1090">
    <property type="entry name" value="Fimbrial-type adhesion domain"/>
    <property type="match status" value="1"/>
</dbReference>
<dbReference type="SUPFAM" id="SSF49401">
    <property type="entry name" value="Bacterial adhesins"/>
    <property type="match status" value="1"/>
</dbReference>
<evidence type="ECO:0000256" key="4">
    <source>
        <dbReference type="ARBA" id="ARBA00023263"/>
    </source>
</evidence>
<dbReference type="InterPro" id="IPR008966">
    <property type="entry name" value="Adhesion_dom_sf"/>
</dbReference>
<evidence type="ECO:0000256" key="5">
    <source>
        <dbReference type="SAM" id="SignalP"/>
    </source>
</evidence>
<evidence type="ECO:0000313" key="7">
    <source>
        <dbReference type="EMBL" id="RKF66217.1"/>
    </source>
</evidence>
<protein>
    <submittedName>
        <fullName evidence="7">Pilus assembly protein</fullName>
    </submittedName>
</protein>
<dbReference type="PANTHER" id="PTHR33420:SF3">
    <property type="entry name" value="FIMBRIAL SUBUNIT ELFA"/>
    <property type="match status" value="1"/>
</dbReference>
<sequence>MKKVSMIALGLLLAASQVNAAEASDGTISFTGNIDSQTCTVSVNGGSSSATVALPTVAASLLKTAGETAGATRFTVDLSECSTTTGDVYAYFEQGANVNANGRLTNTGTATNVDLELLDNAGTTLNAGSTDQSTSPTTATLADGAATLTYAARYYATAAATAGTVASSVTYSINYL</sequence>
<keyword evidence="8" id="KW-1185">Reference proteome</keyword>
<organism evidence="7 8">
    <name type="scientific">Rahnella variigena</name>
    <dbReference type="NCBI Taxonomy" id="574964"/>
    <lineage>
        <taxon>Bacteria</taxon>
        <taxon>Pseudomonadati</taxon>
        <taxon>Pseudomonadota</taxon>
        <taxon>Gammaproteobacteria</taxon>
        <taxon>Enterobacterales</taxon>
        <taxon>Yersiniaceae</taxon>
        <taxon>Rahnella</taxon>
    </lineage>
</organism>
<feature type="chain" id="PRO_5046406032" evidence="5">
    <location>
        <begin position="21"/>
        <end position="176"/>
    </location>
</feature>
<dbReference type="EMBL" id="NSDJ01000002">
    <property type="protein sequence ID" value="RKF66217.1"/>
    <property type="molecule type" value="Genomic_DNA"/>
</dbReference>